<keyword evidence="4" id="KW-0547">Nucleotide-binding</keyword>
<evidence type="ECO:0000313" key="10">
    <source>
        <dbReference type="Proteomes" id="UP001565242"/>
    </source>
</evidence>
<evidence type="ECO:0000256" key="4">
    <source>
        <dbReference type="ARBA" id="ARBA00022741"/>
    </source>
</evidence>
<sequence length="225" mass="25855">MGEQFDVHLDYAKTHKNQLISDIVANKKRLEDKTAVFMAGSPGAGKSEVAASVASIYPDYVVIDADYFRSKFPSYNGKNSSEFQKAASWLVEQAFKYMIEHGYSFILDATFALRSSNNNIKRALKNNFKTLIFYVYQEPLIAWDFTKKREEVEGRVVPKSTFVHAFFKARENIIKAKAKYPDIELNIVLKDFNNDVADVHFDAENVELILTQNYTHEELEEKLND</sequence>
<dbReference type="Proteomes" id="UP001565242">
    <property type="component" value="Unassembled WGS sequence"/>
</dbReference>
<reference evidence="9 10" key="1">
    <citation type="submission" date="2024-03" db="EMBL/GenBank/DDBJ databases">
        <title>Mouse gut bacterial collection (mGBC) of GemPharmatech.</title>
        <authorList>
            <person name="He Y."/>
            <person name="Dong L."/>
            <person name="Wu D."/>
            <person name="Gao X."/>
            <person name="Lin Z."/>
        </authorList>
    </citation>
    <scope>NUCLEOTIDE SEQUENCE [LARGE SCALE GENOMIC DNA]</scope>
    <source>
        <strain evidence="9 10">20-218</strain>
    </source>
</reference>
<dbReference type="SUPFAM" id="SSF52540">
    <property type="entry name" value="P-loop containing nucleoside triphosphate hydrolases"/>
    <property type="match status" value="1"/>
</dbReference>
<accession>A0ABV4D7X5</accession>
<comment type="similarity">
    <text evidence="1">Belongs to the zeta toxin family.</text>
</comment>
<dbReference type="InterPro" id="IPR027417">
    <property type="entry name" value="P-loop_NTPase"/>
</dbReference>
<comment type="caution">
    <text evidence="9">The sequence shown here is derived from an EMBL/GenBank/DDBJ whole genome shotgun (WGS) entry which is preliminary data.</text>
</comment>
<comment type="catalytic activity">
    <reaction evidence="7">
        <text>UDP-N-acetyl-alpha-D-glucosamine + ATP = UDP-N-acetyl-alpha-D-glucosamine 3'-phosphate + ADP + H(+)</text>
        <dbReference type="Rhea" id="RHEA:32671"/>
        <dbReference type="ChEBI" id="CHEBI:15378"/>
        <dbReference type="ChEBI" id="CHEBI:30616"/>
        <dbReference type="ChEBI" id="CHEBI:57705"/>
        <dbReference type="ChEBI" id="CHEBI:64353"/>
        <dbReference type="ChEBI" id="CHEBI:456216"/>
        <dbReference type="EC" id="2.7.1.176"/>
    </reaction>
</comment>
<dbReference type="InterPro" id="IPR010488">
    <property type="entry name" value="Zeta_toxin_domain"/>
</dbReference>
<dbReference type="EMBL" id="JBCLSQ010000010">
    <property type="protein sequence ID" value="MEY8537856.1"/>
    <property type="molecule type" value="Genomic_DNA"/>
</dbReference>
<evidence type="ECO:0000259" key="8">
    <source>
        <dbReference type="Pfam" id="PF06414"/>
    </source>
</evidence>
<evidence type="ECO:0000256" key="3">
    <source>
        <dbReference type="ARBA" id="ARBA00022649"/>
    </source>
</evidence>
<gene>
    <name evidence="9" type="ORF">AALM99_05295</name>
</gene>
<protein>
    <recommendedName>
        <fullName evidence="6">UDP-N-acetylglucosamine kinase</fullName>
        <ecNumber evidence="2">2.7.1.176</ecNumber>
    </recommendedName>
    <alternativeName>
        <fullName evidence="6">UDP-N-acetylglucosamine kinase</fullName>
    </alternativeName>
</protein>
<evidence type="ECO:0000256" key="2">
    <source>
        <dbReference type="ARBA" id="ARBA00011963"/>
    </source>
</evidence>
<evidence type="ECO:0000256" key="7">
    <source>
        <dbReference type="ARBA" id="ARBA00048178"/>
    </source>
</evidence>
<dbReference type="EC" id="2.7.1.176" evidence="2"/>
<dbReference type="Pfam" id="PF06414">
    <property type="entry name" value="Zeta_toxin"/>
    <property type="match status" value="1"/>
</dbReference>
<evidence type="ECO:0000256" key="1">
    <source>
        <dbReference type="ARBA" id="ARBA00009104"/>
    </source>
</evidence>
<dbReference type="RefSeq" id="WP_251422669.1">
    <property type="nucleotide sequence ID" value="NZ_BAAFQO010000007.1"/>
</dbReference>
<feature type="domain" description="Zeta toxin" evidence="8">
    <location>
        <begin position="26"/>
        <end position="183"/>
    </location>
</feature>
<proteinExistence type="inferred from homology"/>
<keyword evidence="5" id="KW-0067">ATP-binding</keyword>
<evidence type="ECO:0000256" key="5">
    <source>
        <dbReference type="ARBA" id="ARBA00022840"/>
    </source>
</evidence>
<keyword evidence="10" id="KW-1185">Reference proteome</keyword>
<dbReference type="Gene3D" id="3.40.50.300">
    <property type="entry name" value="P-loop containing nucleotide triphosphate hydrolases"/>
    <property type="match status" value="1"/>
</dbReference>
<organism evidence="9 10">
    <name type="scientific">Lactococcus muris</name>
    <dbReference type="NCBI Taxonomy" id="2941330"/>
    <lineage>
        <taxon>Bacteria</taxon>
        <taxon>Bacillati</taxon>
        <taxon>Bacillota</taxon>
        <taxon>Bacilli</taxon>
        <taxon>Lactobacillales</taxon>
        <taxon>Streptococcaceae</taxon>
        <taxon>Lactococcus</taxon>
    </lineage>
</organism>
<name>A0ABV4D7X5_9LACT</name>
<keyword evidence="3" id="KW-1277">Toxin-antitoxin system</keyword>
<evidence type="ECO:0000313" key="9">
    <source>
        <dbReference type="EMBL" id="MEY8537856.1"/>
    </source>
</evidence>
<evidence type="ECO:0000256" key="6">
    <source>
        <dbReference type="ARBA" id="ARBA00032897"/>
    </source>
</evidence>